<evidence type="ECO:0000313" key="3">
    <source>
        <dbReference type="RefSeq" id="XP_011080096.1"/>
    </source>
</evidence>
<dbReference type="Proteomes" id="UP000504604">
    <property type="component" value="Linkage group LG1"/>
</dbReference>
<feature type="compositionally biased region" description="Basic and acidic residues" evidence="1">
    <location>
        <begin position="184"/>
        <end position="195"/>
    </location>
</feature>
<dbReference type="Gene3D" id="2.60.200.20">
    <property type="match status" value="1"/>
</dbReference>
<dbReference type="InterPro" id="IPR008984">
    <property type="entry name" value="SMAD_FHA_dom_sf"/>
</dbReference>
<evidence type="ECO:0000256" key="1">
    <source>
        <dbReference type="SAM" id="MobiDB-lite"/>
    </source>
</evidence>
<protein>
    <submittedName>
        <fullName evidence="3">Myelin transcription factor 1</fullName>
    </submittedName>
</protein>
<feature type="compositionally biased region" description="Acidic residues" evidence="1">
    <location>
        <begin position="261"/>
        <end position="311"/>
    </location>
</feature>
<feature type="compositionally biased region" description="Basic residues" evidence="1">
    <location>
        <begin position="196"/>
        <end position="206"/>
    </location>
</feature>
<dbReference type="SUPFAM" id="SSF49879">
    <property type="entry name" value="SMAD/FHA domain"/>
    <property type="match status" value="1"/>
</dbReference>
<evidence type="ECO:0000313" key="2">
    <source>
        <dbReference type="Proteomes" id="UP000504604"/>
    </source>
</evidence>
<dbReference type="PANTHER" id="PTHR37733:SF1">
    <property type="entry name" value="SMAD_FHA DOMAIN-CONTAINING PROTEIN"/>
    <property type="match status" value="1"/>
</dbReference>
<dbReference type="OrthoDB" id="688570at2759"/>
<gene>
    <name evidence="3" type="primary">LOC105163447</name>
</gene>
<dbReference type="Gramene" id="SIN_1009518.t">
    <property type="protein sequence ID" value="SIN_1009518.t"/>
    <property type="gene ID" value="SIN_1009518"/>
</dbReference>
<feature type="region of interest" description="Disordered" evidence="1">
    <location>
        <begin position="184"/>
        <end position="311"/>
    </location>
</feature>
<keyword evidence="2" id="KW-1185">Reference proteome</keyword>
<feature type="compositionally biased region" description="Basic residues" evidence="1">
    <location>
        <begin position="228"/>
        <end position="239"/>
    </location>
</feature>
<reference evidence="3" key="2">
    <citation type="submission" date="2025-08" db="UniProtKB">
        <authorList>
            <consortium name="RefSeq"/>
        </authorList>
    </citation>
    <scope>IDENTIFICATION</scope>
</reference>
<dbReference type="AlphaFoldDB" id="A0A6I9T9K9"/>
<dbReference type="CDD" id="cd22671">
    <property type="entry name" value="FHA_APTX-like"/>
    <property type="match status" value="1"/>
</dbReference>
<dbReference type="FunCoup" id="A0A6I9T9K9">
    <property type="interactions" value="737"/>
</dbReference>
<dbReference type="InParanoid" id="A0A6I9T9K9"/>
<dbReference type="PANTHER" id="PTHR37733">
    <property type="entry name" value="SMAD/FHA DOMAIN-CONTAINING PROTEIN"/>
    <property type="match status" value="1"/>
</dbReference>
<proteinExistence type="predicted"/>
<dbReference type="RefSeq" id="XP_011080096.1">
    <property type="nucleotide sequence ID" value="XM_011081794.2"/>
</dbReference>
<organism evidence="2 3">
    <name type="scientific">Sesamum indicum</name>
    <name type="common">Oriental sesame</name>
    <name type="synonym">Sesamum orientale</name>
    <dbReference type="NCBI Taxonomy" id="4182"/>
    <lineage>
        <taxon>Eukaryota</taxon>
        <taxon>Viridiplantae</taxon>
        <taxon>Streptophyta</taxon>
        <taxon>Embryophyta</taxon>
        <taxon>Tracheophyta</taxon>
        <taxon>Spermatophyta</taxon>
        <taxon>Magnoliopsida</taxon>
        <taxon>eudicotyledons</taxon>
        <taxon>Gunneridae</taxon>
        <taxon>Pentapetalae</taxon>
        <taxon>asterids</taxon>
        <taxon>lamiids</taxon>
        <taxon>Lamiales</taxon>
        <taxon>Pedaliaceae</taxon>
        <taxon>Sesamum</taxon>
    </lineage>
</organism>
<reference evidence="2" key="1">
    <citation type="submission" date="2024-10" db="UniProtKB">
        <authorList>
            <consortium name="RefSeq"/>
        </authorList>
    </citation>
    <scope>NUCLEOTIDE SEQUENCE [LARGE SCALE GENOMIC DNA]</scope>
    <source>
        <strain evidence="2">cv. Zhongzhi No. 13</strain>
    </source>
</reference>
<accession>A0A6I9T9K9</accession>
<name>A0A6I9T9K9_SESIN</name>
<sequence length="311" mass="35548">MEIVGADGSNIQIKPGQTRELGRARGLNSSDKTISRRHVSFSFPTFSDNQEIRLQFEVLGKNPIYVNKNNEVNISRRFERGVVEDGDMFCVSSKNPVWYTLRRSESGGQSVRQNDLESELAGTWESGSGLGGVEDLQQESVDISDIDPVKEFGLVVIGHEFDSYPKKMIRDIKNWDWFLEETGRDSDIDNDEDKKKRGSTRRKRKKGAENEDEEWTGESEDDKVFISKSKKPQRPKYMTRSKDRGKPTSKSKRTAVKINQEVDDEDVEDEDEDDETLGGFIVDDENLEEEEEVGDEEEEEEEELADGDEDE</sequence>
<dbReference type="KEGG" id="sind:105163447"/>
<dbReference type="GeneID" id="105163447"/>
<feature type="compositionally biased region" description="Acidic residues" evidence="1">
    <location>
        <begin position="210"/>
        <end position="221"/>
    </location>
</feature>